<keyword evidence="4" id="KW-1185">Reference proteome</keyword>
<sequence length="313" mass="33516">MKVAAVLAFPAVVVAVPRGKYLVELSLPGTQSYNPGQSLYPQRALRVVGSFESMYTQDTFRAEAIKQCKAEHACSTVVGYLQESSNVVNGSSYPVWFAWLIGGAKATEVDFHQSAGVNHSDNYVVIATLPAGQEYETGSAAALASQVKKTFPNIWFGLLVGVAAGLPKLTGSPPRDIRLGDVLVALPEGDSAGLLAYDLGRETGSHGFQLLTGGHVLAVTEPVVRAAIGSIKRRAPNDAKLILPYYNKINNEEHDGDGETFADPGQDADRPTRPEGRALKDGSLDRTKDEHVSGDRDRGAINNQDAQNTQKQI</sequence>
<dbReference type="InterPro" id="IPR035994">
    <property type="entry name" value="Nucleoside_phosphorylase_sf"/>
</dbReference>
<gene>
    <name evidence="3" type="ORF">IF1G_05407</name>
</gene>
<dbReference type="STRING" id="43265.A0A545V1H6"/>
<proteinExistence type="predicted"/>
<feature type="compositionally biased region" description="Polar residues" evidence="1">
    <location>
        <begin position="301"/>
        <end position="313"/>
    </location>
</feature>
<dbReference type="Gene3D" id="3.40.50.1580">
    <property type="entry name" value="Nucleoside phosphorylase domain"/>
    <property type="match status" value="1"/>
</dbReference>
<reference evidence="3 4" key="1">
    <citation type="journal article" date="2019" name="Appl. Microbiol. Biotechnol.">
        <title>Genome sequence of Isaria javanica and comparative genome analysis insights into family S53 peptidase evolution in fungal entomopathogens.</title>
        <authorList>
            <person name="Lin R."/>
            <person name="Zhang X."/>
            <person name="Xin B."/>
            <person name="Zou M."/>
            <person name="Gao Y."/>
            <person name="Qin F."/>
            <person name="Hu Q."/>
            <person name="Xie B."/>
            <person name="Cheng X."/>
        </authorList>
    </citation>
    <scope>NUCLEOTIDE SEQUENCE [LARGE SCALE GENOMIC DNA]</scope>
    <source>
        <strain evidence="3 4">IJ1G</strain>
    </source>
</reference>
<feature type="region of interest" description="Disordered" evidence="1">
    <location>
        <begin position="253"/>
        <end position="313"/>
    </location>
</feature>
<dbReference type="Proteomes" id="UP000315783">
    <property type="component" value="Unassembled WGS sequence"/>
</dbReference>
<dbReference type="AlphaFoldDB" id="A0A545V1H6"/>
<dbReference type="GO" id="GO:0003824">
    <property type="term" value="F:catalytic activity"/>
    <property type="evidence" value="ECO:0007669"/>
    <property type="project" value="InterPro"/>
</dbReference>
<dbReference type="PANTHER" id="PTHR46082:SF11">
    <property type="entry name" value="AAA+ ATPASE DOMAIN-CONTAINING PROTEIN-RELATED"/>
    <property type="match status" value="1"/>
</dbReference>
<dbReference type="GO" id="GO:0009116">
    <property type="term" value="P:nucleoside metabolic process"/>
    <property type="evidence" value="ECO:0007669"/>
    <property type="project" value="InterPro"/>
</dbReference>
<keyword evidence="2" id="KW-0732">Signal</keyword>
<comment type="caution">
    <text evidence="3">The sequence shown here is derived from an EMBL/GenBank/DDBJ whole genome shotgun (WGS) entry which is preliminary data.</text>
</comment>
<protein>
    <submittedName>
        <fullName evidence="3">Pfs, NACHT and WD domain-containing protein</fullName>
    </submittedName>
</protein>
<accession>A0A545V1H6</accession>
<evidence type="ECO:0000256" key="2">
    <source>
        <dbReference type="SAM" id="SignalP"/>
    </source>
</evidence>
<evidence type="ECO:0000313" key="3">
    <source>
        <dbReference type="EMBL" id="TQV95578.1"/>
    </source>
</evidence>
<name>A0A545V1H6_9HYPO</name>
<evidence type="ECO:0000256" key="1">
    <source>
        <dbReference type="SAM" id="MobiDB-lite"/>
    </source>
</evidence>
<dbReference type="EMBL" id="SPUK01000007">
    <property type="protein sequence ID" value="TQV95578.1"/>
    <property type="molecule type" value="Genomic_DNA"/>
</dbReference>
<feature type="chain" id="PRO_5022163276" evidence="2">
    <location>
        <begin position="16"/>
        <end position="313"/>
    </location>
</feature>
<organism evidence="3 4">
    <name type="scientific">Cordyceps javanica</name>
    <dbReference type="NCBI Taxonomy" id="43265"/>
    <lineage>
        <taxon>Eukaryota</taxon>
        <taxon>Fungi</taxon>
        <taxon>Dikarya</taxon>
        <taxon>Ascomycota</taxon>
        <taxon>Pezizomycotina</taxon>
        <taxon>Sordariomycetes</taxon>
        <taxon>Hypocreomycetidae</taxon>
        <taxon>Hypocreales</taxon>
        <taxon>Cordycipitaceae</taxon>
        <taxon>Cordyceps</taxon>
    </lineage>
</organism>
<evidence type="ECO:0000313" key="4">
    <source>
        <dbReference type="Proteomes" id="UP000315783"/>
    </source>
</evidence>
<dbReference type="PANTHER" id="PTHR46082">
    <property type="entry name" value="ATP/GTP-BINDING PROTEIN-RELATED"/>
    <property type="match status" value="1"/>
</dbReference>
<feature type="signal peptide" evidence="2">
    <location>
        <begin position="1"/>
        <end position="15"/>
    </location>
</feature>
<dbReference type="InterPro" id="IPR053137">
    <property type="entry name" value="NLR-like"/>
</dbReference>
<feature type="compositionally biased region" description="Basic and acidic residues" evidence="1">
    <location>
        <begin position="267"/>
        <end position="299"/>
    </location>
</feature>